<reference evidence="1 2" key="1">
    <citation type="submission" date="2019-07" db="EMBL/GenBank/DDBJ databases">
        <title>Draft genome assembly of a fouling barnacle, Amphibalanus amphitrite (Darwin, 1854): The first reference genome for Thecostraca.</title>
        <authorList>
            <person name="Kim W."/>
        </authorList>
    </citation>
    <scope>NUCLEOTIDE SEQUENCE [LARGE SCALE GENOMIC DNA]</scope>
    <source>
        <strain evidence="1">SNU_AA5</strain>
        <tissue evidence="1">Soma without cirri and trophi</tissue>
    </source>
</reference>
<dbReference type="PANTHER" id="PTHR21575">
    <property type="entry name" value="PROTEIN HID1"/>
    <property type="match status" value="1"/>
</dbReference>
<gene>
    <name evidence="1" type="primary">Hid1_2</name>
    <name evidence="1" type="ORF">FJT64_019776</name>
</gene>
<dbReference type="GO" id="GO:0005797">
    <property type="term" value="C:Golgi medial cisterna"/>
    <property type="evidence" value="ECO:0007669"/>
    <property type="project" value="TreeGrafter"/>
</dbReference>
<organism evidence="1 2">
    <name type="scientific">Amphibalanus amphitrite</name>
    <name type="common">Striped barnacle</name>
    <name type="synonym">Balanus amphitrite</name>
    <dbReference type="NCBI Taxonomy" id="1232801"/>
    <lineage>
        <taxon>Eukaryota</taxon>
        <taxon>Metazoa</taxon>
        <taxon>Ecdysozoa</taxon>
        <taxon>Arthropoda</taxon>
        <taxon>Crustacea</taxon>
        <taxon>Multicrustacea</taxon>
        <taxon>Cirripedia</taxon>
        <taxon>Thoracica</taxon>
        <taxon>Thoracicalcarea</taxon>
        <taxon>Balanomorpha</taxon>
        <taxon>Balanoidea</taxon>
        <taxon>Balanidae</taxon>
        <taxon>Amphibalaninae</taxon>
        <taxon>Amphibalanus</taxon>
    </lineage>
</organism>
<dbReference type="SUPFAM" id="SSF50814">
    <property type="entry name" value="Lipocalins"/>
    <property type="match status" value="1"/>
</dbReference>
<dbReference type="GO" id="GO:0000138">
    <property type="term" value="C:Golgi trans cisterna"/>
    <property type="evidence" value="ECO:0007669"/>
    <property type="project" value="TreeGrafter"/>
</dbReference>
<comment type="caution">
    <text evidence="1">The sequence shown here is derived from an EMBL/GenBank/DDBJ whole genome shotgun (WGS) entry which is preliminary data.</text>
</comment>
<keyword evidence="2" id="KW-1185">Reference proteome</keyword>
<dbReference type="PANTHER" id="PTHR21575:SF12">
    <property type="entry name" value="PROTEIN HID1"/>
    <property type="match status" value="1"/>
</dbReference>
<dbReference type="OrthoDB" id="432953at2759"/>
<dbReference type="AlphaFoldDB" id="A0A6A4X2A2"/>
<dbReference type="GO" id="GO:0016020">
    <property type="term" value="C:membrane"/>
    <property type="evidence" value="ECO:0007669"/>
    <property type="project" value="TreeGrafter"/>
</dbReference>
<dbReference type="InterPro" id="IPR026705">
    <property type="entry name" value="Hid-1/Ecm30"/>
</dbReference>
<evidence type="ECO:0000313" key="2">
    <source>
        <dbReference type="Proteomes" id="UP000440578"/>
    </source>
</evidence>
<evidence type="ECO:0000313" key="1">
    <source>
        <dbReference type="EMBL" id="KAF0309028.1"/>
    </source>
</evidence>
<proteinExistence type="predicted"/>
<dbReference type="EMBL" id="VIIS01000440">
    <property type="protein sequence ID" value="KAF0309028.1"/>
    <property type="molecule type" value="Genomic_DNA"/>
</dbReference>
<accession>A0A6A4X2A2</accession>
<dbReference type="InterPro" id="IPR012674">
    <property type="entry name" value="Calycin"/>
</dbReference>
<dbReference type="Pfam" id="PF12722">
    <property type="entry name" value="Hid1"/>
    <property type="match status" value="1"/>
</dbReference>
<dbReference type="Gene3D" id="2.40.128.20">
    <property type="match status" value="1"/>
</dbReference>
<protein>
    <submittedName>
        <fullName evidence="1">Protein HID1</fullName>
    </submittedName>
</protein>
<name>A0A6A4X2A2_AMPAM</name>
<dbReference type="Proteomes" id="UP000440578">
    <property type="component" value="Unassembled WGS sequence"/>
</dbReference>
<sequence>MGNADSKASFRQALLQLTSKSQPVDPSDARFWDQFWSESVASVEDVFAQTPAADIRALREEMPANMATVCFKAVEKLLKASETGCSTQQEQQTVLNCVRVLTRLLPYIFEDSDWSGFFWTSARPAGEPQDGPEPLPLAQTLMVALCDLLFCPDFTVTPSKAGAGVDQHEDVQSIDSCEYIWEAGVGFSSPVTHSSAHDSNRTEILKLLLTCFSQTMYLLPSDGAQAGPNRWVQFFTSAENRHALPLFTSLLNLVCAYDPVGMGLPYNHLLFNDKREALMETALQILIVTLDHDSTASRADDERSPDNLFINYLSRIHREEDFDFILKGFTRLLNNPLTQTYLPHSTKKVHAHQELLVFFWKCCDYNKGTWYEVGKIQTPGGAAFQKDCVCDALVFHSDEPVQGDGEVTYACRYKTVDGIFTNMTADLIYEGTPGNFNQKFRFPFAPLTDYNLVLLDEDAAIEYDCSPHADGTIDYCIHFISRTPSLSEDRLQALIDLALGMGLNTQDLAYKANIQDGCWRCES</sequence>